<feature type="transmembrane region" description="Helical" evidence="9">
    <location>
        <begin position="9"/>
        <end position="27"/>
    </location>
</feature>
<sequence length="321" mass="36211">MIFSLFRRIFLTLIILIALSVISYAIFMRDPVNAIFAEPYIYSGYLNYTQNLLRGDLGITYNGGNSLRSLILTVLPPTLELCFAAMLLALLIGLPLGLLGAFQRQNACGKIISAVSSLGLSVPVFWIAPLLLYFAAVQGWEISAVGQYNLLYEIEHVTGFALIDIWFNHEPYRIKIIQNVLQHLALPTMVLAILPTMDITRLVKQRAEWILTQNYVKFSQTRGWNGLSILRKYILRHTLPVIIPQLPRLVTFVLAQAMLIEGTLGWPGIGRWLMDAVAHQDYNSISAGVIVIGLFIILINMLTEIIMFVIDPFNKKGWYAR</sequence>
<dbReference type="OrthoDB" id="9805855at2"/>
<comment type="similarity">
    <text evidence="8">Belongs to the binding-protein-dependent transport system permease family. OppBC subfamily.</text>
</comment>
<evidence type="ECO:0000256" key="1">
    <source>
        <dbReference type="ARBA" id="ARBA00004429"/>
    </source>
</evidence>
<organism evidence="11 12">
    <name type="scientific">Mesocricetibacter intestinalis</name>
    <dbReference type="NCBI Taxonomy" id="1521930"/>
    <lineage>
        <taxon>Bacteria</taxon>
        <taxon>Pseudomonadati</taxon>
        <taxon>Pseudomonadota</taxon>
        <taxon>Gammaproteobacteria</taxon>
        <taxon>Pasteurellales</taxon>
        <taxon>Pasteurellaceae</taxon>
        <taxon>Mesocricetibacter</taxon>
    </lineage>
</organism>
<evidence type="ECO:0000256" key="3">
    <source>
        <dbReference type="ARBA" id="ARBA00022475"/>
    </source>
</evidence>
<feature type="transmembrane region" description="Helical" evidence="9">
    <location>
        <begin position="111"/>
        <end position="136"/>
    </location>
</feature>
<keyword evidence="3" id="KW-1003">Cell membrane</keyword>
<feature type="transmembrane region" description="Helical" evidence="9">
    <location>
        <begin position="249"/>
        <end position="269"/>
    </location>
</feature>
<comment type="subcellular location">
    <subcellularLocation>
        <location evidence="1">Cell inner membrane</location>
        <topology evidence="1">Multi-pass membrane protein</topology>
    </subcellularLocation>
    <subcellularLocation>
        <location evidence="9">Cell membrane</location>
        <topology evidence="9">Multi-pass membrane protein</topology>
    </subcellularLocation>
</comment>
<name>A0A4V3D9E6_9PAST</name>
<dbReference type="InterPro" id="IPR000515">
    <property type="entry name" value="MetI-like"/>
</dbReference>
<dbReference type="SUPFAM" id="SSF161098">
    <property type="entry name" value="MetI-like"/>
    <property type="match status" value="1"/>
</dbReference>
<accession>A0A4V3D9E6</accession>
<evidence type="ECO:0000256" key="5">
    <source>
        <dbReference type="ARBA" id="ARBA00022692"/>
    </source>
</evidence>
<dbReference type="GO" id="GO:0071916">
    <property type="term" value="F:dipeptide transmembrane transporter activity"/>
    <property type="evidence" value="ECO:0007669"/>
    <property type="project" value="TreeGrafter"/>
</dbReference>
<evidence type="ECO:0000256" key="6">
    <source>
        <dbReference type="ARBA" id="ARBA00022989"/>
    </source>
</evidence>
<keyword evidence="12" id="KW-1185">Reference proteome</keyword>
<evidence type="ECO:0000256" key="7">
    <source>
        <dbReference type="ARBA" id="ARBA00023136"/>
    </source>
</evidence>
<keyword evidence="5 9" id="KW-0812">Transmembrane</keyword>
<dbReference type="RefSeq" id="WP_133546086.1">
    <property type="nucleotide sequence ID" value="NZ_SNYQ01000015.1"/>
</dbReference>
<feature type="domain" description="ABC transmembrane type-1" evidence="10">
    <location>
        <begin position="75"/>
        <end position="303"/>
    </location>
</feature>
<evidence type="ECO:0000256" key="9">
    <source>
        <dbReference type="RuleBase" id="RU363032"/>
    </source>
</evidence>
<dbReference type="Gene3D" id="1.10.3720.10">
    <property type="entry name" value="MetI-like"/>
    <property type="match status" value="1"/>
</dbReference>
<gene>
    <name evidence="11" type="ORF">EDC45_2068</name>
</gene>
<evidence type="ECO:0000313" key="12">
    <source>
        <dbReference type="Proteomes" id="UP000295657"/>
    </source>
</evidence>
<keyword evidence="6 9" id="KW-1133">Transmembrane helix</keyword>
<dbReference type="GO" id="GO:0005886">
    <property type="term" value="C:plasma membrane"/>
    <property type="evidence" value="ECO:0007669"/>
    <property type="project" value="UniProtKB-SubCell"/>
</dbReference>
<evidence type="ECO:0000256" key="2">
    <source>
        <dbReference type="ARBA" id="ARBA00022448"/>
    </source>
</evidence>
<dbReference type="PANTHER" id="PTHR43163">
    <property type="entry name" value="DIPEPTIDE TRANSPORT SYSTEM PERMEASE PROTEIN DPPB-RELATED"/>
    <property type="match status" value="1"/>
</dbReference>
<feature type="transmembrane region" description="Helical" evidence="9">
    <location>
        <begin position="289"/>
        <end position="310"/>
    </location>
</feature>
<evidence type="ECO:0000256" key="8">
    <source>
        <dbReference type="ARBA" id="ARBA00024202"/>
    </source>
</evidence>
<keyword evidence="4" id="KW-0997">Cell inner membrane</keyword>
<feature type="transmembrane region" description="Helical" evidence="9">
    <location>
        <begin position="78"/>
        <end position="99"/>
    </location>
</feature>
<protein>
    <submittedName>
        <fullName evidence="11">Cationic peptide transport system permease protein</fullName>
    </submittedName>
</protein>
<dbReference type="CDD" id="cd06261">
    <property type="entry name" value="TM_PBP2"/>
    <property type="match status" value="1"/>
</dbReference>
<dbReference type="PANTHER" id="PTHR43163:SF4">
    <property type="entry name" value="PUTRESCINE EXPORT SYSTEM PERMEASE PROTEIN SAPB"/>
    <property type="match status" value="1"/>
</dbReference>
<proteinExistence type="inferred from homology"/>
<evidence type="ECO:0000313" key="11">
    <source>
        <dbReference type="EMBL" id="TDQ56094.1"/>
    </source>
</evidence>
<evidence type="ECO:0000259" key="10">
    <source>
        <dbReference type="PROSITE" id="PS50928"/>
    </source>
</evidence>
<keyword evidence="7 9" id="KW-0472">Membrane</keyword>
<dbReference type="Pfam" id="PF00528">
    <property type="entry name" value="BPD_transp_1"/>
    <property type="match status" value="1"/>
</dbReference>
<dbReference type="InterPro" id="IPR035906">
    <property type="entry name" value="MetI-like_sf"/>
</dbReference>
<dbReference type="EMBL" id="SNYQ01000015">
    <property type="protein sequence ID" value="TDQ56094.1"/>
    <property type="molecule type" value="Genomic_DNA"/>
</dbReference>
<dbReference type="PROSITE" id="PS50928">
    <property type="entry name" value="ABC_TM1"/>
    <property type="match status" value="1"/>
</dbReference>
<dbReference type="Proteomes" id="UP000295657">
    <property type="component" value="Unassembled WGS sequence"/>
</dbReference>
<dbReference type="AlphaFoldDB" id="A0A4V3D9E6"/>
<comment type="caution">
    <text evidence="11">The sequence shown here is derived from an EMBL/GenBank/DDBJ whole genome shotgun (WGS) entry which is preliminary data.</text>
</comment>
<evidence type="ECO:0000256" key="4">
    <source>
        <dbReference type="ARBA" id="ARBA00022519"/>
    </source>
</evidence>
<keyword evidence="2 9" id="KW-0813">Transport</keyword>
<reference evidence="11 12" key="1">
    <citation type="submission" date="2019-03" db="EMBL/GenBank/DDBJ databases">
        <title>Genomic Encyclopedia of Type Strains, Phase IV (KMG-IV): sequencing the most valuable type-strain genomes for metagenomic binning, comparative biology and taxonomic classification.</title>
        <authorList>
            <person name="Goeker M."/>
        </authorList>
    </citation>
    <scope>NUCLEOTIDE SEQUENCE [LARGE SCALE GENOMIC DNA]</scope>
    <source>
        <strain evidence="11 12">DSM 28403</strain>
    </source>
</reference>